<evidence type="ECO:0000313" key="1">
    <source>
        <dbReference type="EMBL" id="OAG40152.1"/>
    </source>
</evidence>
<proteinExistence type="predicted"/>
<evidence type="ECO:0008006" key="3">
    <source>
        <dbReference type="Google" id="ProtNLM"/>
    </source>
</evidence>
<protein>
    <recommendedName>
        <fullName evidence="3">Transcription factor domain-containing protein</fullName>
    </recommendedName>
</protein>
<gene>
    <name evidence="1" type="ORF">AYO21_05630</name>
</gene>
<name>A0A177F9S0_9EURO</name>
<dbReference type="OrthoDB" id="4216928at2759"/>
<comment type="caution">
    <text evidence="1">The sequence shown here is derived from an EMBL/GenBank/DDBJ whole genome shotgun (WGS) entry which is preliminary data.</text>
</comment>
<organism evidence="1 2">
    <name type="scientific">Fonsecaea monophora</name>
    <dbReference type="NCBI Taxonomy" id="254056"/>
    <lineage>
        <taxon>Eukaryota</taxon>
        <taxon>Fungi</taxon>
        <taxon>Dikarya</taxon>
        <taxon>Ascomycota</taxon>
        <taxon>Pezizomycotina</taxon>
        <taxon>Eurotiomycetes</taxon>
        <taxon>Chaetothyriomycetidae</taxon>
        <taxon>Chaetothyriales</taxon>
        <taxon>Herpotrichiellaceae</taxon>
        <taxon>Fonsecaea</taxon>
    </lineage>
</organism>
<dbReference type="AlphaFoldDB" id="A0A177F9S0"/>
<keyword evidence="2" id="KW-1185">Reference proteome</keyword>
<sequence>MPFRRQNDTIRGGFDSIEDEALDAAATISQAENSSRDGESWGALSFNINLQEASSMEELLFPWIAPNIVGDLGELKPVSDITQSFNWVTAQMKTYPRLFARQAETPFIHKSLYPDLKPRSIRAALTVCAASENVVEENKSMLFRILDAEVVDLLQPGSGSTPTLLEDLAKLQAIVLYQIIRLFNGGLSQLTVLEQQADMLKALALGLLQRSDVELRDAQPGWESWILAESVRRTVLLVFLVYGVRSVYQHGVCLELPTLVLLPVSTQAAFWNSKASYVELGDQAGTLKYNDFSTLWLASPPRELQAFEKLLLVSCKGIDQVRAHGGLDLANQNVQPGMSQSY</sequence>
<dbReference type="GeneID" id="34600795"/>
<dbReference type="RefSeq" id="XP_022512104.1">
    <property type="nucleotide sequence ID" value="XM_022655598.1"/>
</dbReference>
<dbReference type="Proteomes" id="UP000077002">
    <property type="component" value="Unassembled WGS sequence"/>
</dbReference>
<dbReference type="EMBL" id="LVKK01000036">
    <property type="protein sequence ID" value="OAG40152.1"/>
    <property type="molecule type" value="Genomic_DNA"/>
</dbReference>
<evidence type="ECO:0000313" key="2">
    <source>
        <dbReference type="Proteomes" id="UP000077002"/>
    </source>
</evidence>
<accession>A0A177F9S0</accession>
<reference evidence="1 2" key="1">
    <citation type="submission" date="2016-03" db="EMBL/GenBank/DDBJ databases">
        <title>Draft genome sequence of the Fonsecaea monophora CBS 269.37.</title>
        <authorList>
            <person name="Bombassaro A."/>
            <person name="Vinicius W.A."/>
            <person name="De Hoog S."/>
            <person name="Sun J."/>
            <person name="Souza E.M."/>
            <person name="Raittz R.T."/>
            <person name="Costa F."/>
            <person name="Leao A.C."/>
            <person name="Tadra-Sfeir M.Z."/>
            <person name="Baura V."/>
            <person name="Balsanelli E."/>
            <person name="Pedrosa F.O."/>
            <person name="Moreno L.F."/>
            <person name="Steffens M.B."/>
            <person name="Xi L."/>
            <person name="Bocca A.L."/>
            <person name="Felipe M.S."/>
            <person name="Teixeira M."/>
            <person name="Telles Filho F.Q."/>
            <person name="Azevedo C.M."/>
            <person name="Gomes R."/>
            <person name="Vicente V.A."/>
        </authorList>
    </citation>
    <scope>NUCLEOTIDE SEQUENCE [LARGE SCALE GENOMIC DNA]</scope>
    <source>
        <strain evidence="1 2">CBS 269.37</strain>
    </source>
</reference>